<dbReference type="InterPro" id="IPR016040">
    <property type="entry name" value="NAD(P)-bd_dom"/>
</dbReference>
<evidence type="ECO:0000259" key="1">
    <source>
        <dbReference type="Pfam" id="PF16363"/>
    </source>
</evidence>
<dbReference type="InterPro" id="IPR036291">
    <property type="entry name" value="NAD(P)-bd_dom_sf"/>
</dbReference>
<comment type="caution">
    <text evidence="2">The sequence shown here is derived from an EMBL/GenBank/DDBJ whole genome shotgun (WGS) entry which is preliminary data.</text>
</comment>
<dbReference type="Pfam" id="PF16363">
    <property type="entry name" value="GDP_Man_Dehyd"/>
    <property type="match status" value="1"/>
</dbReference>
<proteinExistence type="predicted"/>
<dbReference type="EMBL" id="LAZR01047712">
    <property type="protein sequence ID" value="KKK93576.1"/>
    <property type="molecule type" value="Genomic_DNA"/>
</dbReference>
<gene>
    <name evidence="2" type="ORF">LCGC14_2691490</name>
</gene>
<evidence type="ECO:0000313" key="2">
    <source>
        <dbReference type="EMBL" id="KKK93576.1"/>
    </source>
</evidence>
<dbReference type="SUPFAM" id="SSF51735">
    <property type="entry name" value="NAD(P)-binding Rossmann-fold domains"/>
    <property type="match status" value="1"/>
</dbReference>
<organism evidence="2">
    <name type="scientific">marine sediment metagenome</name>
    <dbReference type="NCBI Taxonomy" id="412755"/>
    <lineage>
        <taxon>unclassified sequences</taxon>
        <taxon>metagenomes</taxon>
        <taxon>ecological metagenomes</taxon>
    </lineage>
</organism>
<name>A0A0F9CA60_9ZZZZ</name>
<protein>
    <recommendedName>
        <fullName evidence="1">NAD(P)-binding domain-containing protein</fullName>
    </recommendedName>
</protein>
<feature type="domain" description="NAD(P)-binding" evidence="1">
    <location>
        <begin position="1"/>
        <end position="41"/>
    </location>
</feature>
<dbReference type="Gene3D" id="3.40.50.720">
    <property type="entry name" value="NAD(P)-binding Rossmann-like Domain"/>
    <property type="match status" value="1"/>
</dbReference>
<dbReference type="AlphaFoldDB" id="A0A0F9CA60"/>
<accession>A0A0F9CA60</accession>
<reference evidence="2" key="1">
    <citation type="journal article" date="2015" name="Nature">
        <title>Complex archaea that bridge the gap between prokaryotes and eukaryotes.</title>
        <authorList>
            <person name="Spang A."/>
            <person name="Saw J.H."/>
            <person name="Jorgensen S.L."/>
            <person name="Zaremba-Niedzwiedzka K."/>
            <person name="Martijn J."/>
            <person name="Lind A.E."/>
            <person name="van Eijk R."/>
            <person name="Schleper C."/>
            <person name="Guy L."/>
            <person name="Ettema T.J."/>
        </authorList>
    </citation>
    <scope>NUCLEOTIDE SEQUENCE</scope>
</reference>
<sequence>INFAAESHVDRSIGNPTTFCTTNFMGVQSLLDAAKKNNIKKFILNFLEDMGPRKFDNQSIDRINNDGNYEPGNCRWATMKIQGENRKNTKLNQELVVEIRKLFTEKGYRIIEISRRFDLNYNTVYSALRKNPDGTWWIWNLVRKKKGV</sequence>
<feature type="non-terminal residue" evidence="2">
    <location>
        <position position="1"/>
    </location>
</feature>